<evidence type="ECO:0000256" key="6">
    <source>
        <dbReference type="ARBA" id="ARBA00023098"/>
    </source>
</evidence>
<dbReference type="Pfam" id="PF02660">
    <property type="entry name" value="G3P_acyltransf"/>
    <property type="match status" value="1"/>
</dbReference>
<gene>
    <name evidence="10" type="ORF">COX11_02440</name>
</gene>
<evidence type="ECO:0000256" key="8">
    <source>
        <dbReference type="ARBA" id="ARBA00023209"/>
    </source>
</evidence>
<dbReference type="InterPro" id="IPR003811">
    <property type="entry name" value="G3P_acylTferase_PlsY"/>
</dbReference>
<evidence type="ECO:0000256" key="4">
    <source>
        <dbReference type="ARBA" id="ARBA00022692"/>
    </source>
</evidence>
<evidence type="ECO:0000256" key="2">
    <source>
        <dbReference type="ARBA" id="ARBA00022516"/>
    </source>
</evidence>
<organism evidence="10 11">
    <name type="scientific">Candidatus Berkelbacteria bacterium CG23_combo_of_CG06-09_8_20_14_all_41_73</name>
    <dbReference type="NCBI Taxonomy" id="1974519"/>
    <lineage>
        <taxon>Bacteria</taxon>
        <taxon>Candidatus Berkelbacteria</taxon>
    </lineage>
</organism>
<evidence type="ECO:0000256" key="9">
    <source>
        <dbReference type="ARBA" id="ARBA00023264"/>
    </source>
</evidence>
<keyword evidence="4" id="KW-0812">Transmembrane</keyword>
<dbReference type="AlphaFoldDB" id="A0A2H0AZB8"/>
<keyword evidence="8" id="KW-0594">Phospholipid biosynthesis</keyword>
<dbReference type="EMBL" id="PCSO01000099">
    <property type="protein sequence ID" value="PIP50756.1"/>
    <property type="molecule type" value="Genomic_DNA"/>
</dbReference>
<evidence type="ECO:0000256" key="5">
    <source>
        <dbReference type="ARBA" id="ARBA00022989"/>
    </source>
</evidence>
<comment type="caution">
    <text evidence="10">The sequence shown here is derived from an EMBL/GenBank/DDBJ whole genome shotgun (WGS) entry which is preliminary data.</text>
</comment>
<keyword evidence="5" id="KW-1133">Transmembrane helix</keyword>
<keyword evidence="7" id="KW-0472">Membrane</keyword>
<dbReference type="GO" id="GO:0005886">
    <property type="term" value="C:plasma membrane"/>
    <property type="evidence" value="ECO:0007669"/>
    <property type="project" value="InterPro"/>
</dbReference>
<dbReference type="PANTHER" id="PTHR30309">
    <property type="entry name" value="INNER MEMBRANE PROTEIN YGIH"/>
    <property type="match status" value="1"/>
</dbReference>
<evidence type="ECO:0000313" key="11">
    <source>
        <dbReference type="Proteomes" id="UP000230671"/>
    </source>
</evidence>
<evidence type="ECO:0000256" key="3">
    <source>
        <dbReference type="ARBA" id="ARBA00022679"/>
    </source>
</evidence>
<name>A0A2H0AZB8_9BACT</name>
<reference evidence="10 11" key="1">
    <citation type="submission" date="2017-09" db="EMBL/GenBank/DDBJ databases">
        <title>Depth-based differentiation of microbial function through sediment-hosted aquifers and enrichment of novel symbionts in the deep terrestrial subsurface.</title>
        <authorList>
            <person name="Probst A.J."/>
            <person name="Ladd B."/>
            <person name="Jarett J.K."/>
            <person name="Geller-Mcgrath D.E."/>
            <person name="Sieber C.M."/>
            <person name="Emerson J.B."/>
            <person name="Anantharaman K."/>
            <person name="Thomas B.C."/>
            <person name="Malmstrom R."/>
            <person name="Stieglmeier M."/>
            <person name="Klingl A."/>
            <person name="Woyke T."/>
            <person name="Ryan C.M."/>
            <person name="Banfield J.F."/>
        </authorList>
    </citation>
    <scope>NUCLEOTIDE SEQUENCE [LARGE SCALE GENOMIC DNA]</scope>
    <source>
        <strain evidence="10">CG23_combo_of_CG06-09_8_20_14_all_41_73</strain>
    </source>
</reference>
<dbReference type="Proteomes" id="UP000230671">
    <property type="component" value="Unassembled WGS sequence"/>
</dbReference>
<protein>
    <recommendedName>
        <fullName evidence="12">Acyl-phosphate glycerol 3-phosphate acyltransferase</fullName>
    </recommendedName>
</protein>
<proteinExistence type="predicted"/>
<keyword evidence="3" id="KW-0808">Transferase</keyword>
<dbReference type="GO" id="GO:0043772">
    <property type="term" value="F:acyl-phosphate glycerol-3-phosphate acyltransferase activity"/>
    <property type="evidence" value="ECO:0007669"/>
    <property type="project" value="InterPro"/>
</dbReference>
<keyword evidence="1" id="KW-1003">Cell membrane</keyword>
<evidence type="ECO:0008006" key="12">
    <source>
        <dbReference type="Google" id="ProtNLM"/>
    </source>
</evidence>
<evidence type="ECO:0000256" key="1">
    <source>
        <dbReference type="ARBA" id="ARBA00022475"/>
    </source>
</evidence>
<evidence type="ECO:0000313" key="10">
    <source>
        <dbReference type="EMBL" id="PIP50756.1"/>
    </source>
</evidence>
<dbReference type="PANTHER" id="PTHR30309:SF0">
    <property type="entry name" value="GLYCEROL-3-PHOSPHATE ACYLTRANSFERASE-RELATED"/>
    <property type="match status" value="1"/>
</dbReference>
<sequence>MALLIGYLLGSISPAFILGKVLKGIDIRQHGTKNAGTTNVKKVLGLGPAIFTAIYDLSKGLLAI</sequence>
<accession>A0A2H0AZB8</accession>
<evidence type="ECO:0000256" key="7">
    <source>
        <dbReference type="ARBA" id="ARBA00023136"/>
    </source>
</evidence>
<keyword evidence="9" id="KW-1208">Phospholipid metabolism</keyword>
<keyword evidence="6" id="KW-0443">Lipid metabolism</keyword>
<dbReference type="SMART" id="SM01207">
    <property type="entry name" value="G3P_acyltransf"/>
    <property type="match status" value="1"/>
</dbReference>
<dbReference type="GO" id="GO:0008654">
    <property type="term" value="P:phospholipid biosynthetic process"/>
    <property type="evidence" value="ECO:0007669"/>
    <property type="project" value="UniProtKB-KW"/>
</dbReference>
<keyword evidence="2" id="KW-0444">Lipid biosynthesis</keyword>